<sequence length="347" mass="37463">MQSRGRLGTKRTFICQSDICMIKGKTGNENYPIIPGHEASGIVESVGSGVTKFQVGDHVIPLVFPNCDECALCISDKTNFCAAFRLDMAGLMLDGTSRLSLNGKIVYNFLNISSFSEYTVTSVHGLTKIKDSVPLNRACFMNCCVPTAFGAVNNTVNVFEGARVAVFGCGALGLCTIQAARAAKASRIVAIDINESKFVVAKEFGATDFINPLSEKYANESVESIIYKMFPGGVDFSFEATGAGPSVMNSAFESVCVGWGKSVIYSVMNEKQNISTLPINFIKGKTWTATAVGQVKKKDYSKFADMYESGDIMLDSLVTDTLPIEQINTAIDNLQYGNAIRSIITFS</sequence>
<reference evidence="9 10" key="1">
    <citation type="journal article" date="2018" name="MBio">
        <title>Comparative Genomics Reveals the Core Gene Toolbox for the Fungus-Insect Symbiosis.</title>
        <authorList>
            <person name="Wang Y."/>
            <person name="Stata M."/>
            <person name="Wang W."/>
            <person name="Stajich J.E."/>
            <person name="White M.M."/>
            <person name="Moncalvo J.M."/>
        </authorList>
    </citation>
    <scope>NUCLEOTIDE SEQUENCE [LARGE SCALE GENOMIC DNA]</scope>
    <source>
        <strain evidence="9 10">SWE-8-4</strain>
    </source>
</reference>
<evidence type="ECO:0000256" key="3">
    <source>
        <dbReference type="ARBA" id="ARBA00022833"/>
    </source>
</evidence>
<accession>A0A2T9YVR7</accession>
<dbReference type="InterPro" id="IPR002328">
    <property type="entry name" value="ADH_Zn_CS"/>
</dbReference>
<dbReference type="InterPro" id="IPR011032">
    <property type="entry name" value="GroES-like_sf"/>
</dbReference>
<dbReference type="SUPFAM" id="SSF51735">
    <property type="entry name" value="NAD(P)-binding Rossmann-fold domains"/>
    <property type="match status" value="1"/>
</dbReference>
<evidence type="ECO:0000256" key="6">
    <source>
        <dbReference type="RuleBase" id="RU361277"/>
    </source>
</evidence>
<dbReference type="InterPro" id="IPR036291">
    <property type="entry name" value="NAD(P)-bd_dom_sf"/>
</dbReference>
<dbReference type="GO" id="GO:0005829">
    <property type="term" value="C:cytosol"/>
    <property type="evidence" value="ECO:0007669"/>
    <property type="project" value="TreeGrafter"/>
</dbReference>
<feature type="domain" description="Alcohol dehydrogenase-like C-terminal" evidence="7">
    <location>
        <begin position="171"/>
        <end position="307"/>
    </location>
</feature>
<comment type="caution">
    <text evidence="9">The sequence shown here is derived from an EMBL/GenBank/DDBJ whole genome shotgun (WGS) entry which is preliminary data.</text>
</comment>
<name>A0A2T9YVR7_9FUNG</name>
<dbReference type="GO" id="GO:0046294">
    <property type="term" value="P:formaldehyde catabolic process"/>
    <property type="evidence" value="ECO:0007669"/>
    <property type="project" value="TreeGrafter"/>
</dbReference>
<evidence type="ECO:0000259" key="8">
    <source>
        <dbReference type="Pfam" id="PF08240"/>
    </source>
</evidence>
<gene>
    <name evidence="9" type="ORF">BB561_001163</name>
</gene>
<proteinExistence type="inferred from homology"/>
<dbReference type="FunFam" id="3.40.50.720:FF:000003">
    <property type="entry name" value="S-(hydroxymethyl)glutathione dehydrogenase"/>
    <property type="match status" value="1"/>
</dbReference>
<dbReference type="PANTHER" id="PTHR43880:SF12">
    <property type="entry name" value="ALCOHOL DEHYDROGENASE CLASS-3"/>
    <property type="match status" value="1"/>
</dbReference>
<evidence type="ECO:0000256" key="5">
    <source>
        <dbReference type="ARBA" id="ARBA00023027"/>
    </source>
</evidence>
<evidence type="ECO:0000256" key="2">
    <source>
        <dbReference type="ARBA" id="ARBA00022723"/>
    </source>
</evidence>
<dbReference type="InterPro" id="IPR013154">
    <property type="entry name" value="ADH-like_N"/>
</dbReference>
<dbReference type="Gene3D" id="3.40.50.720">
    <property type="entry name" value="NAD(P)-binding Rossmann-like Domain"/>
    <property type="match status" value="1"/>
</dbReference>
<dbReference type="Gene3D" id="3.90.180.10">
    <property type="entry name" value="Medium-chain alcohol dehydrogenases, catalytic domain"/>
    <property type="match status" value="1"/>
</dbReference>
<dbReference type="Pfam" id="PF00107">
    <property type="entry name" value="ADH_zinc_N"/>
    <property type="match status" value="1"/>
</dbReference>
<evidence type="ECO:0000256" key="4">
    <source>
        <dbReference type="ARBA" id="ARBA00023002"/>
    </source>
</evidence>
<dbReference type="Proteomes" id="UP000245383">
    <property type="component" value="Unassembled WGS sequence"/>
</dbReference>
<dbReference type="STRING" id="133385.A0A2T9YVR7"/>
<keyword evidence="4" id="KW-0560">Oxidoreductase</keyword>
<feature type="domain" description="Alcohol dehydrogenase-like N-terminal" evidence="8">
    <location>
        <begin position="11"/>
        <end position="130"/>
    </location>
</feature>
<evidence type="ECO:0000313" key="10">
    <source>
        <dbReference type="Proteomes" id="UP000245383"/>
    </source>
</evidence>
<evidence type="ECO:0008006" key="11">
    <source>
        <dbReference type="Google" id="ProtNLM"/>
    </source>
</evidence>
<dbReference type="GO" id="GO:0008270">
    <property type="term" value="F:zinc ion binding"/>
    <property type="evidence" value="ECO:0007669"/>
    <property type="project" value="InterPro"/>
</dbReference>
<dbReference type="PANTHER" id="PTHR43880">
    <property type="entry name" value="ALCOHOL DEHYDROGENASE"/>
    <property type="match status" value="1"/>
</dbReference>
<dbReference type="OrthoDB" id="1560166at2759"/>
<dbReference type="EMBL" id="MBFR01000032">
    <property type="protein sequence ID" value="PVU96431.1"/>
    <property type="molecule type" value="Genomic_DNA"/>
</dbReference>
<evidence type="ECO:0000256" key="1">
    <source>
        <dbReference type="ARBA" id="ARBA00001947"/>
    </source>
</evidence>
<organism evidence="9 10">
    <name type="scientific">Smittium simulii</name>
    <dbReference type="NCBI Taxonomy" id="133385"/>
    <lineage>
        <taxon>Eukaryota</taxon>
        <taxon>Fungi</taxon>
        <taxon>Fungi incertae sedis</taxon>
        <taxon>Zoopagomycota</taxon>
        <taxon>Kickxellomycotina</taxon>
        <taxon>Harpellomycetes</taxon>
        <taxon>Harpellales</taxon>
        <taxon>Legeriomycetaceae</taxon>
        <taxon>Smittium</taxon>
    </lineage>
</organism>
<keyword evidence="10" id="KW-1185">Reference proteome</keyword>
<keyword evidence="5" id="KW-0520">NAD</keyword>
<dbReference type="InterPro" id="IPR013149">
    <property type="entry name" value="ADH-like_C"/>
</dbReference>
<dbReference type="PROSITE" id="PS00059">
    <property type="entry name" value="ADH_ZINC"/>
    <property type="match status" value="1"/>
</dbReference>
<dbReference type="Pfam" id="PF08240">
    <property type="entry name" value="ADH_N"/>
    <property type="match status" value="1"/>
</dbReference>
<keyword evidence="2 6" id="KW-0479">Metal-binding</keyword>
<dbReference type="GO" id="GO:0051903">
    <property type="term" value="F:S-(hydroxymethyl)glutathione dehydrogenase [NAD(P)+] activity"/>
    <property type="evidence" value="ECO:0007669"/>
    <property type="project" value="TreeGrafter"/>
</dbReference>
<evidence type="ECO:0000313" key="9">
    <source>
        <dbReference type="EMBL" id="PVU96431.1"/>
    </source>
</evidence>
<keyword evidence="3 6" id="KW-0862">Zinc</keyword>
<dbReference type="SUPFAM" id="SSF50129">
    <property type="entry name" value="GroES-like"/>
    <property type="match status" value="2"/>
</dbReference>
<protein>
    <recommendedName>
        <fullName evidence="11">Enoyl reductase (ER) domain-containing protein</fullName>
    </recommendedName>
</protein>
<evidence type="ECO:0000259" key="7">
    <source>
        <dbReference type="Pfam" id="PF00107"/>
    </source>
</evidence>
<dbReference type="AlphaFoldDB" id="A0A2T9YVR7"/>
<comment type="cofactor">
    <cofactor evidence="1 6">
        <name>Zn(2+)</name>
        <dbReference type="ChEBI" id="CHEBI:29105"/>
    </cofactor>
</comment>
<comment type="similarity">
    <text evidence="6">Belongs to the zinc-containing alcohol dehydrogenase family.</text>
</comment>